<sequence length="52" mass="5687">MSSTVMKMAVLEYKVCGIGDWIKTTISSRCAYLLAAEYKGLGWPAKVNGESQ</sequence>
<evidence type="ECO:0000313" key="1">
    <source>
        <dbReference type="EMBL" id="MEL0607008.1"/>
    </source>
</evidence>
<comment type="caution">
    <text evidence="1">The sequence shown here is derived from an EMBL/GenBank/DDBJ whole genome shotgun (WGS) entry which is preliminary data.</text>
</comment>
<keyword evidence="2" id="KW-1185">Reference proteome</keyword>
<proteinExistence type="predicted"/>
<accession>A0ABU9FLN9</accession>
<gene>
    <name evidence="1" type="ORF">V8Z71_01715</name>
</gene>
<dbReference type="RefSeq" id="WP_167853035.1">
    <property type="nucleotide sequence ID" value="NZ_AP025484.1"/>
</dbReference>
<reference evidence="1 2" key="1">
    <citation type="submission" date="2024-02" db="EMBL/GenBank/DDBJ databases">
        <title>Bacteria isolated from the canopy kelp, Nereocystis luetkeana.</title>
        <authorList>
            <person name="Pfister C.A."/>
            <person name="Younker I.T."/>
            <person name="Light S.H."/>
        </authorList>
    </citation>
    <scope>NUCLEOTIDE SEQUENCE [LARGE SCALE GENOMIC DNA]</scope>
    <source>
        <strain evidence="1 2">TI.1.15</strain>
    </source>
</reference>
<organism evidence="1 2">
    <name type="scientific">Vibrio echinoideorum</name>
    <dbReference type="NCBI Taxonomy" id="2100116"/>
    <lineage>
        <taxon>Bacteria</taxon>
        <taxon>Pseudomonadati</taxon>
        <taxon>Pseudomonadota</taxon>
        <taxon>Gammaproteobacteria</taxon>
        <taxon>Vibrionales</taxon>
        <taxon>Vibrionaceae</taxon>
        <taxon>Vibrio</taxon>
    </lineage>
</organism>
<evidence type="ECO:0000313" key="2">
    <source>
        <dbReference type="Proteomes" id="UP001377160"/>
    </source>
</evidence>
<dbReference type="Proteomes" id="UP001377160">
    <property type="component" value="Unassembled WGS sequence"/>
</dbReference>
<name>A0ABU9FLN9_9VIBR</name>
<dbReference type="EMBL" id="JBANDX010000001">
    <property type="protein sequence ID" value="MEL0607008.1"/>
    <property type="molecule type" value="Genomic_DNA"/>
</dbReference>
<protein>
    <submittedName>
        <fullName evidence="1">Uncharacterized protein</fullName>
    </submittedName>
</protein>